<evidence type="ECO:0000313" key="2">
    <source>
        <dbReference type="Proteomes" id="UP000218418"/>
    </source>
</evidence>
<proteinExistence type="predicted"/>
<geneLocation type="plasmid" evidence="2">
    <name>Plasmid2 dna</name>
</geneLocation>
<gene>
    <name evidence="1" type="ORF">NIES267_73570</name>
</gene>
<keyword evidence="1" id="KW-0614">Plasmid</keyword>
<name>A0A1Z4M2W2_9CYAN</name>
<organism evidence="1 2">
    <name type="scientific">Calothrix parasitica NIES-267</name>
    <dbReference type="NCBI Taxonomy" id="1973488"/>
    <lineage>
        <taxon>Bacteria</taxon>
        <taxon>Bacillati</taxon>
        <taxon>Cyanobacteriota</taxon>
        <taxon>Cyanophyceae</taxon>
        <taxon>Nostocales</taxon>
        <taxon>Calotrichaceae</taxon>
        <taxon>Calothrix</taxon>
    </lineage>
</organism>
<dbReference type="InterPro" id="IPR021109">
    <property type="entry name" value="Peptidase_aspartic_dom_sf"/>
</dbReference>
<evidence type="ECO:0000313" key="1">
    <source>
        <dbReference type="EMBL" id="BAY87833.1"/>
    </source>
</evidence>
<dbReference type="Proteomes" id="UP000218418">
    <property type="component" value="Plasmid plasmid2"/>
</dbReference>
<dbReference type="NCBIfam" id="TIGR03698">
    <property type="entry name" value="clan_AA_DTGF"/>
    <property type="match status" value="1"/>
</dbReference>
<keyword evidence="2" id="KW-1185">Reference proteome</keyword>
<accession>A0A1Z4M2W2</accession>
<dbReference type="Gene3D" id="2.40.70.10">
    <property type="entry name" value="Acid Proteases"/>
    <property type="match status" value="1"/>
</dbReference>
<dbReference type="AlphaFoldDB" id="A0A1Z4M2W2"/>
<protein>
    <recommendedName>
        <fullName evidence="3">Peptidase A2 domain-containing protein</fullName>
    </recommendedName>
</protein>
<evidence type="ECO:0008006" key="3">
    <source>
        <dbReference type="Google" id="ProtNLM"/>
    </source>
</evidence>
<sequence length="139" mass="15485">MKHLNLHLAESLLNPTLTLQVQGGGEAKELTAVQIEALVDTGFDDYLSFSYRLAEELGLPVMGQTNVELADGSQYDVQIAKAIVFLPQFQNTQIEINVILGDDEESLIGTRLLKALCHKFSLDFEQNLLMLENVRNYSS</sequence>
<reference evidence="1 2" key="1">
    <citation type="submission" date="2017-06" db="EMBL/GenBank/DDBJ databases">
        <title>Genome sequencing of cyanobaciteial culture collection at National Institute for Environmental Studies (NIES).</title>
        <authorList>
            <person name="Hirose Y."/>
            <person name="Shimura Y."/>
            <person name="Fujisawa T."/>
            <person name="Nakamura Y."/>
            <person name="Kawachi M."/>
        </authorList>
    </citation>
    <scope>NUCLEOTIDE SEQUENCE [LARGE SCALE GENOMIC DNA]</scope>
    <source>
        <strain evidence="1 2">NIES-267</strain>
        <plasmid evidence="2">Plasmid2 dna</plasmid>
    </source>
</reference>
<dbReference type="EMBL" id="AP018229">
    <property type="protein sequence ID" value="BAY87833.1"/>
    <property type="molecule type" value="Genomic_DNA"/>
</dbReference>
<dbReference type="InterPro" id="IPR022274">
    <property type="entry name" value="Peptidase_asp_AF0612"/>
</dbReference>